<evidence type="ECO:0000256" key="2">
    <source>
        <dbReference type="PIRSR" id="PIRSR006232-1"/>
    </source>
</evidence>
<proteinExistence type="inferred from homology"/>
<feature type="binding site" evidence="2">
    <location>
        <position position="100"/>
    </location>
    <ligand>
        <name>Fe cation</name>
        <dbReference type="ChEBI" id="CHEBI:24875"/>
    </ligand>
</feature>
<name>A0A1L9PPK0_ASPVE</name>
<comment type="cofactor">
    <cofactor evidence="2">
        <name>Fe cation</name>
        <dbReference type="ChEBI" id="CHEBI:24875"/>
    </cofactor>
    <text evidence="2">Binds 1 Fe cation per subunit.</text>
</comment>
<dbReference type="OrthoDB" id="198735at2759"/>
<comment type="similarity">
    <text evidence="1 3">Belongs to the pirin family.</text>
</comment>
<evidence type="ECO:0000259" key="5">
    <source>
        <dbReference type="Pfam" id="PF05726"/>
    </source>
</evidence>
<dbReference type="SUPFAM" id="SSF51182">
    <property type="entry name" value="RmlC-like cupins"/>
    <property type="match status" value="1"/>
</dbReference>
<dbReference type="Pfam" id="PF02678">
    <property type="entry name" value="Pirin"/>
    <property type="match status" value="1"/>
</dbReference>
<dbReference type="PANTHER" id="PTHR13903:SF8">
    <property type="entry name" value="PIRIN"/>
    <property type="match status" value="1"/>
</dbReference>
<sequence>MSVPRKVKTIFKATEAIEGGGAKVLRSIGSRKLQNFTPFLLLDHATVGSDAGFPEHPHRGQETISYCLSGSVLHEDFTGHKGTLTPGDLQFMTAGRGIMHAEQPCENPDGSPGVGLQLWIDLPKELKYIEPRYRYLNKSDIPTIQLDHGRVTVAVISGQTHGTESKPDLTYTPIWYLDITIHPGGKINQPVPLEWNTFAYVLEGTTVFNCANSTHSAAALHTVVFDGKGTHIEALVAEHEKRPSRFILFSGQPLKQRIVHYGPFVCTSEEEVYQAMSDFRNGKNGFERALGWKSGIIKSMAY</sequence>
<dbReference type="VEuPathDB" id="FungiDB:ASPVEDRAFT_42901"/>
<protein>
    <recommendedName>
        <fullName evidence="8">Pirin N-terminal domain-containing protein</fullName>
    </recommendedName>
</protein>
<evidence type="ECO:0000259" key="4">
    <source>
        <dbReference type="Pfam" id="PF02678"/>
    </source>
</evidence>
<dbReference type="CDD" id="cd02247">
    <property type="entry name" value="cupin_pirin_C"/>
    <property type="match status" value="1"/>
</dbReference>
<keyword evidence="2" id="KW-0479">Metal-binding</keyword>
<gene>
    <name evidence="6" type="ORF">ASPVEDRAFT_42901</name>
</gene>
<dbReference type="EMBL" id="KV878130">
    <property type="protein sequence ID" value="OJJ03423.1"/>
    <property type="molecule type" value="Genomic_DNA"/>
</dbReference>
<keyword evidence="7" id="KW-1185">Reference proteome</keyword>
<dbReference type="AlphaFoldDB" id="A0A1L9PPK0"/>
<dbReference type="RefSeq" id="XP_040669185.1">
    <property type="nucleotide sequence ID" value="XM_040812692.1"/>
</dbReference>
<evidence type="ECO:0000256" key="3">
    <source>
        <dbReference type="RuleBase" id="RU003457"/>
    </source>
</evidence>
<feature type="binding site" evidence="2">
    <location>
        <position position="102"/>
    </location>
    <ligand>
        <name>Fe cation</name>
        <dbReference type="ChEBI" id="CHEBI:24875"/>
    </ligand>
</feature>
<dbReference type="Pfam" id="PF05726">
    <property type="entry name" value="Pirin_C"/>
    <property type="match status" value="1"/>
</dbReference>
<evidence type="ECO:0008006" key="8">
    <source>
        <dbReference type="Google" id="ProtNLM"/>
    </source>
</evidence>
<feature type="domain" description="Pirin N-terminal" evidence="4">
    <location>
        <begin position="23"/>
        <end position="120"/>
    </location>
</feature>
<keyword evidence="2" id="KW-0408">Iron</keyword>
<dbReference type="PANTHER" id="PTHR13903">
    <property type="entry name" value="PIRIN-RELATED"/>
    <property type="match status" value="1"/>
</dbReference>
<evidence type="ECO:0000256" key="1">
    <source>
        <dbReference type="ARBA" id="ARBA00008416"/>
    </source>
</evidence>
<evidence type="ECO:0000313" key="6">
    <source>
        <dbReference type="EMBL" id="OJJ03423.1"/>
    </source>
</evidence>
<dbReference type="GO" id="GO:0046872">
    <property type="term" value="F:metal ion binding"/>
    <property type="evidence" value="ECO:0007669"/>
    <property type="project" value="UniProtKB-KW"/>
</dbReference>
<dbReference type="InterPro" id="IPR014710">
    <property type="entry name" value="RmlC-like_jellyroll"/>
</dbReference>
<dbReference type="Gene3D" id="2.60.120.10">
    <property type="entry name" value="Jelly Rolls"/>
    <property type="match status" value="2"/>
</dbReference>
<organism evidence="6 7">
    <name type="scientific">Aspergillus versicolor CBS 583.65</name>
    <dbReference type="NCBI Taxonomy" id="1036611"/>
    <lineage>
        <taxon>Eukaryota</taxon>
        <taxon>Fungi</taxon>
        <taxon>Dikarya</taxon>
        <taxon>Ascomycota</taxon>
        <taxon>Pezizomycotina</taxon>
        <taxon>Eurotiomycetes</taxon>
        <taxon>Eurotiomycetidae</taxon>
        <taxon>Eurotiales</taxon>
        <taxon>Aspergillaceae</taxon>
        <taxon>Aspergillus</taxon>
        <taxon>Aspergillus subgen. Nidulantes</taxon>
    </lineage>
</organism>
<dbReference type="InterPro" id="IPR003829">
    <property type="entry name" value="Pirin_N_dom"/>
</dbReference>
<dbReference type="PIRSF" id="PIRSF006232">
    <property type="entry name" value="Pirin"/>
    <property type="match status" value="1"/>
</dbReference>
<accession>A0A1L9PPK0</accession>
<dbReference type="GeneID" id="63728203"/>
<feature type="domain" description="Pirin C-terminal" evidence="5">
    <location>
        <begin position="176"/>
        <end position="285"/>
    </location>
</feature>
<dbReference type="InterPro" id="IPR008778">
    <property type="entry name" value="Pirin_C_dom"/>
</dbReference>
<feature type="binding site" evidence="2">
    <location>
        <position position="58"/>
    </location>
    <ligand>
        <name>Fe cation</name>
        <dbReference type="ChEBI" id="CHEBI:24875"/>
    </ligand>
</feature>
<evidence type="ECO:0000313" key="7">
    <source>
        <dbReference type="Proteomes" id="UP000184073"/>
    </source>
</evidence>
<dbReference type="STRING" id="1036611.A0A1L9PPK0"/>
<dbReference type="Proteomes" id="UP000184073">
    <property type="component" value="Unassembled WGS sequence"/>
</dbReference>
<dbReference type="InterPro" id="IPR012093">
    <property type="entry name" value="Pirin"/>
</dbReference>
<feature type="binding site" evidence="2">
    <location>
        <position position="56"/>
    </location>
    <ligand>
        <name>Fe cation</name>
        <dbReference type="ChEBI" id="CHEBI:24875"/>
    </ligand>
</feature>
<dbReference type="InterPro" id="IPR011051">
    <property type="entry name" value="RmlC_Cupin_sf"/>
</dbReference>
<reference evidence="7" key="1">
    <citation type="journal article" date="2017" name="Genome Biol.">
        <title>Comparative genomics reveals high biological diversity and specific adaptations in the industrially and medically important fungal genus Aspergillus.</title>
        <authorList>
            <person name="de Vries R.P."/>
            <person name="Riley R."/>
            <person name="Wiebenga A."/>
            <person name="Aguilar-Osorio G."/>
            <person name="Amillis S."/>
            <person name="Uchima C.A."/>
            <person name="Anderluh G."/>
            <person name="Asadollahi M."/>
            <person name="Askin M."/>
            <person name="Barry K."/>
            <person name="Battaglia E."/>
            <person name="Bayram O."/>
            <person name="Benocci T."/>
            <person name="Braus-Stromeyer S.A."/>
            <person name="Caldana C."/>
            <person name="Canovas D."/>
            <person name="Cerqueira G.C."/>
            <person name="Chen F."/>
            <person name="Chen W."/>
            <person name="Choi C."/>
            <person name="Clum A."/>
            <person name="Dos Santos R.A."/>
            <person name="Damasio A.R."/>
            <person name="Diallinas G."/>
            <person name="Emri T."/>
            <person name="Fekete E."/>
            <person name="Flipphi M."/>
            <person name="Freyberg S."/>
            <person name="Gallo A."/>
            <person name="Gournas C."/>
            <person name="Habgood R."/>
            <person name="Hainaut M."/>
            <person name="Harispe M.L."/>
            <person name="Henrissat B."/>
            <person name="Hilden K.S."/>
            <person name="Hope R."/>
            <person name="Hossain A."/>
            <person name="Karabika E."/>
            <person name="Karaffa L."/>
            <person name="Karanyi Z."/>
            <person name="Krasevec N."/>
            <person name="Kuo A."/>
            <person name="Kusch H."/>
            <person name="LaButti K."/>
            <person name="Lagendijk E.L."/>
            <person name="Lapidus A."/>
            <person name="Levasseur A."/>
            <person name="Lindquist E."/>
            <person name="Lipzen A."/>
            <person name="Logrieco A.F."/>
            <person name="MacCabe A."/>
            <person name="Maekelae M.R."/>
            <person name="Malavazi I."/>
            <person name="Melin P."/>
            <person name="Meyer V."/>
            <person name="Mielnichuk N."/>
            <person name="Miskei M."/>
            <person name="Molnar A.P."/>
            <person name="Mule G."/>
            <person name="Ngan C.Y."/>
            <person name="Orejas M."/>
            <person name="Orosz E."/>
            <person name="Ouedraogo J.P."/>
            <person name="Overkamp K.M."/>
            <person name="Park H.-S."/>
            <person name="Perrone G."/>
            <person name="Piumi F."/>
            <person name="Punt P.J."/>
            <person name="Ram A.F."/>
            <person name="Ramon A."/>
            <person name="Rauscher S."/>
            <person name="Record E."/>
            <person name="Riano-Pachon D.M."/>
            <person name="Robert V."/>
            <person name="Roehrig J."/>
            <person name="Ruller R."/>
            <person name="Salamov A."/>
            <person name="Salih N.S."/>
            <person name="Samson R.A."/>
            <person name="Sandor E."/>
            <person name="Sanguinetti M."/>
            <person name="Schuetze T."/>
            <person name="Sepcic K."/>
            <person name="Shelest E."/>
            <person name="Sherlock G."/>
            <person name="Sophianopoulou V."/>
            <person name="Squina F.M."/>
            <person name="Sun H."/>
            <person name="Susca A."/>
            <person name="Todd R.B."/>
            <person name="Tsang A."/>
            <person name="Unkles S.E."/>
            <person name="van de Wiele N."/>
            <person name="van Rossen-Uffink D."/>
            <person name="Oliveira J.V."/>
            <person name="Vesth T.C."/>
            <person name="Visser J."/>
            <person name="Yu J.-H."/>
            <person name="Zhou M."/>
            <person name="Andersen M.R."/>
            <person name="Archer D.B."/>
            <person name="Baker S.E."/>
            <person name="Benoit I."/>
            <person name="Brakhage A.A."/>
            <person name="Braus G.H."/>
            <person name="Fischer R."/>
            <person name="Frisvad J.C."/>
            <person name="Goldman G.H."/>
            <person name="Houbraken J."/>
            <person name="Oakley B."/>
            <person name="Pocsi I."/>
            <person name="Scazzocchio C."/>
            <person name="Seiboth B."/>
            <person name="vanKuyk P.A."/>
            <person name="Wortman J."/>
            <person name="Dyer P.S."/>
            <person name="Grigoriev I.V."/>
        </authorList>
    </citation>
    <scope>NUCLEOTIDE SEQUENCE [LARGE SCALE GENOMIC DNA]</scope>
    <source>
        <strain evidence="7">CBS 583.65</strain>
    </source>
</reference>
<dbReference type="CDD" id="cd02909">
    <property type="entry name" value="cupin_pirin_N"/>
    <property type="match status" value="1"/>
</dbReference>